<dbReference type="SMART" id="SM01411">
    <property type="entry name" value="Ephrin_rec_like"/>
    <property type="match status" value="8"/>
</dbReference>
<feature type="transmembrane region" description="Helical" evidence="2">
    <location>
        <begin position="1288"/>
        <end position="1308"/>
    </location>
</feature>
<proteinExistence type="predicted"/>
<evidence type="ECO:0000259" key="3">
    <source>
        <dbReference type="Pfam" id="PF07699"/>
    </source>
</evidence>
<dbReference type="PANTHER" id="PTHR46967">
    <property type="entry name" value="INSULIN-LIKE GROWTH FACTOR BINDING PROTEIN,N-TERMINAL"/>
    <property type="match status" value="1"/>
</dbReference>
<dbReference type="Pfam" id="PF07699">
    <property type="entry name" value="Ephrin_rec_like"/>
    <property type="match status" value="4"/>
</dbReference>
<gene>
    <name evidence="4" type="ORF">M0813_29195</name>
</gene>
<feature type="transmembrane region" description="Helical" evidence="2">
    <location>
        <begin position="1193"/>
        <end position="1213"/>
    </location>
</feature>
<feature type="region of interest" description="Disordered" evidence="1">
    <location>
        <begin position="234"/>
        <end position="253"/>
    </location>
</feature>
<evidence type="ECO:0000256" key="1">
    <source>
        <dbReference type="SAM" id="MobiDB-lite"/>
    </source>
</evidence>
<feature type="compositionally biased region" description="Basic and acidic residues" evidence="1">
    <location>
        <begin position="1418"/>
        <end position="1428"/>
    </location>
</feature>
<feature type="region of interest" description="Disordered" evidence="1">
    <location>
        <begin position="1402"/>
        <end position="1430"/>
    </location>
</feature>
<dbReference type="EMBL" id="JAOAOG010000269">
    <property type="protein sequence ID" value="KAJ6234603.1"/>
    <property type="molecule type" value="Genomic_DNA"/>
</dbReference>
<sequence>MQNSNVYETNFAQQFEQKSTEDVMMVKKKKENEMFAQIRTQNGPVGCTRKHPVKEIGKEFLVNTNQTDDQRNPSIGSVGKNKEKFVITWQSSGQDESYDGIFYQLFDSSDGNKIGSESQANEYTSSKQTNPTIASIGNNDEKFVIAWQSYGQDGSGYGVYYALFNSSNGNKIVGEQRANQETKGDQGKPQIASTGKNKEKFVITWNHQDLSTLIYAQMFNSLDGKRIGDQFLVSEQSEDKDEPSITSINGGGEDREGEKFVICWQNYDFSNYEVFCQMFNSSDATKLGGEFQVNTKSSNEPPNPSVTSIKGCEGENFVVTWKSNEQGSGGGTYAIYGQIFNSTDRSKIGLEFQIANSTVSEQTNPTVSSIDTDKENFVITWTIADQLGTGDEVFAQVFESNSGAKIYDEDILVNNFTSNNQNLSHIGSIDNGADAKFIIVWQSGGQDNGGSADLGIFAQIYDSNLICYCEEGTYCNTTIHDECQQCPTGTYNPDQGSISIDDCIKCSRGKYQNLTGQSACHLCGQGEYQEQEGQSFCQHCPTGTYNQEEGSKTFYNCTECSTGKYQNLTGQSACHLCGQGTYQDQEGKSFCKNCSTGTYNPDEGSKTFSDCKECSTGTHQNLTGQSSCHLCGIGTYQNQEGKSFCQACETGQYQKFEGKTSCTNCTRGQYQNLEGQSSCHLCGIGTSQDQEGQSFCQACETGQYQKFEGKTSCVECSIGKYQHLKGESTCHSCAQGTFGNERGLSSCHDCLLGSYSDQEGATTCELCEAGTYQDQKGKITCKNCGFDTWQPNIGSQQCNYCPLNSETLSSKTTSIKECFCEIGYYGKPGEYCEKCPAEGICDTFNQHYPKPKPGYWNSQENPTELIECQILDACPGEKIETCNEQLGYTGNQCAECMVNFYKRDSKCEKCPNNATRRFIFILLGLFALLLILLFIAKKATSYFGSFTISFSFFQLLVIIYKLNVNWPTDISNTLEIFLPFNFNLDFLAMECSFSFSYIEKWFIIEFSPFIFALFFLLIYFTLVLHSKFLTKFNDKINNNFITNKFPKLFYKPSKKVDHRLIYYLHLIKYYLLSPLFQCLSQPELIKSKDIFINVYLTLLTLLYLILSQKCLEIFNCQYDPQSKQHIFLQDTNHVCFGSWWRKILPFTIVFLILYIIGIPLLIVYLLIKNSKKLTEKQFDLKFGLLCSRYNKSFFFWEIIIMLRKLVLITVALFLANHPIIQLILIVLFLLFFLVIQFKCKPYIENRHNFLETLLLSIPQFILFSGFIFKTNELEKNSENNQKLINTVIFVLIITICILFTITFLDFYFRVKFLKTNKKYGYNNDYIFRKDIQMNNKNNLKFLFKNYYTLNNNRHDKQNQNNLQLRLILDWLASVNNKRLLKIDSFIKKIFIDQSTIAHESDINDENKTDNDNLDNDDAEKKVDNKQKTENVNNLNQNKHIYKKKQIFFKQKNDTLSIFEEFFKNDLILKFIKWYHLNANLNQKIQINRLIQNFNSYQKKQTK</sequence>
<evidence type="ECO:0000313" key="4">
    <source>
        <dbReference type="EMBL" id="KAJ6234603.1"/>
    </source>
</evidence>
<comment type="caution">
    <text evidence="4">The sequence shown here is derived from an EMBL/GenBank/DDBJ whole genome shotgun (WGS) entry which is preliminary data.</text>
</comment>
<dbReference type="InterPro" id="IPR009030">
    <property type="entry name" value="Growth_fac_rcpt_cys_sf"/>
</dbReference>
<feature type="transmembrane region" description="Helical" evidence="2">
    <location>
        <begin position="918"/>
        <end position="935"/>
    </location>
</feature>
<dbReference type="InterPro" id="IPR011641">
    <property type="entry name" value="Tyr-kin_ephrin_A/B_rcpt-like"/>
</dbReference>
<feature type="domain" description="Tyrosine-protein kinase ephrin type A/B receptor-like" evidence="3">
    <location>
        <begin position="753"/>
        <end position="786"/>
    </location>
</feature>
<keyword evidence="2" id="KW-0472">Membrane</keyword>
<dbReference type="PANTHER" id="PTHR46967:SF2">
    <property type="entry name" value="SUSHI, VON WILLEBRAND FACTOR TYPE A, EGF AND PENTRAXIN DOMAIN-CONTAINING PROTEIN 1-LIKE"/>
    <property type="match status" value="1"/>
</dbReference>
<protein>
    <submittedName>
        <fullName evidence="4">Insulin-like growth factor binding protein</fullName>
    </submittedName>
</protein>
<feature type="transmembrane region" description="Helical" evidence="2">
    <location>
        <begin position="1249"/>
        <end position="1268"/>
    </location>
</feature>
<evidence type="ECO:0000313" key="5">
    <source>
        <dbReference type="Proteomes" id="UP001150062"/>
    </source>
</evidence>
<dbReference type="SUPFAM" id="SSF57184">
    <property type="entry name" value="Growth factor receptor domain"/>
    <property type="match status" value="2"/>
</dbReference>
<feature type="domain" description="Tyrosine-protein kinase ephrin type A/B receptor-like" evidence="3">
    <location>
        <begin position="651"/>
        <end position="692"/>
    </location>
</feature>
<feature type="transmembrane region" description="Helical" evidence="2">
    <location>
        <begin position="1219"/>
        <end position="1237"/>
    </location>
</feature>
<organism evidence="4 5">
    <name type="scientific">Anaeramoeba flamelloides</name>
    <dbReference type="NCBI Taxonomy" id="1746091"/>
    <lineage>
        <taxon>Eukaryota</taxon>
        <taxon>Metamonada</taxon>
        <taxon>Anaeramoebidae</taxon>
        <taxon>Anaeramoeba</taxon>
    </lineage>
</organism>
<reference evidence="4" key="1">
    <citation type="submission" date="2022-08" db="EMBL/GenBank/DDBJ databases">
        <title>Novel sulfate-reducing endosymbionts in the free-living metamonad Anaeramoeba.</title>
        <authorList>
            <person name="Jerlstrom-Hultqvist J."/>
            <person name="Cepicka I."/>
            <person name="Gallot-Lavallee L."/>
            <person name="Salas-Leiva D."/>
            <person name="Curtis B.A."/>
            <person name="Zahonova K."/>
            <person name="Pipaliya S."/>
            <person name="Dacks J."/>
            <person name="Roger A.J."/>
        </authorList>
    </citation>
    <scope>NUCLEOTIDE SEQUENCE</scope>
    <source>
        <strain evidence="4">Schooner1</strain>
    </source>
</reference>
<evidence type="ECO:0000256" key="2">
    <source>
        <dbReference type="SAM" id="Phobius"/>
    </source>
</evidence>
<feature type="domain" description="Tyrosine-protein kinase ephrin type A/B receptor-like" evidence="3">
    <location>
        <begin position="563"/>
        <end position="611"/>
    </location>
</feature>
<name>A0ABQ8XS53_9EUKA</name>
<feature type="transmembrane region" description="Helical" evidence="2">
    <location>
        <begin position="1090"/>
        <end position="1106"/>
    </location>
</feature>
<keyword evidence="2" id="KW-0812">Transmembrane</keyword>
<feature type="transmembrane region" description="Helical" evidence="2">
    <location>
        <begin position="942"/>
        <end position="960"/>
    </location>
</feature>
<feature type="domain" description="Tyrosine-protein kinase ephrin type A/B receptor-like" evidence="3">
    <location>
        <begin position="509"/>
        <end position="557"/>
    </location>
</feature>
<dbReference type="Gene3D" id="2.10.50.10">
    <property type="entry name" value="Tumor Necrosis Factor Receptor, subunit A, domain 2"/>
    <property type="match status" value="7"/>
</dbReference>
<dbReference type="Proteomes" id="UP001150062">
    <property type="component" value="Unassembled WGS sequence"/>
</dbReference>
<keyword evidence="5" id="KW-1185">Reference proteome</keyword>
<feature type="transmembrane region" description="Helical" evidence="2">
    <location>
        <begin position="1143"/>
        <end position="1167"/>
    </location>
</feature>
<feature type="transmembrane region" description="Helical" evidence="2">
    <location>
        <begin position="1010"/>
        <end position="1029"/>
    </location>
</feature>
<accession>A0ABQ8XS53</accession>
<keyword evidence="2" id="KW-1133">Transmembrane helix</keyword>